<dbReference type="EMBL" id="JBEAFC010000004">
    <property type="protein sequence ID" value="KAL1559291.1"/>
    <property type="molecule type" value="Genomic_DNA"/>
</dbReference>
<organism evidence="3 4">
    <name type="scientific">Salvia divinorum</name>
    <name type="common">Maria pastora</name>
    <name type="synonym">Diviner's sage</name>
    <dbReference type="NCBI Taxonomy" id="28513"/>
    <lineage>
        <taxon>Eukaryota</taxon>
        <taxon>Viridiplantae</taxon>
        <taxon>Streptophyta</taxon>
        <taxon>Embryophyta</taxon>
        <taxon>Tracheophyta</taxon>
        <taxon>Spermatophyta</taxon>
        <taxon>Magnoliopsida</taxon>
        <taxon>eudicotyledons</taxon>
        <taxon>Gunneridae</taxon>
        <taxon>Pentapetalae</taxon>
        <taxon>asterids</taxon>
        <taxon>lamiids</taxon>
        <taxon>Lamiales</taxon>
        <taxon>Lamiaceae</taxon>
        <taxon>Nepetoideae</taxon>
        <taxon>Mentheae</taxon>
        <taxon>Salviinae</taxon>
        <taxon>Salvia</taxon>
        <taxon>Salvia subgen. Calosphace</taxon>
    </lineage>
</organism>
<feature type="chain" id="PRO_5044828190" evidence="2">
    <location>
        <begin position="26"/>
        <end position="67"/>
    </location>
</feature>
<comment type="caution">
    <text evidence="3">The sequence shown here is derived from an EMBL/GenBank/DDBJ whole genome shotgun (WGS) entry which is preliminary data.</text>
</comment>
<dbReference type="AlphaFoldDB" id="A0ABD1HS57"/>
<evidence type="ECO:0000256" key="1">
    <source>
        <dbReference type="SAM" id="MobiDB-lite"/>
    </source>
</evidence>
<gene>
    <name evidence="3" type="ORF">AAHA92_09648</name>
</gene>
<protein>
    <submittedName>
        <fullName evidence="3">Uncharacterized protein</fullName>
    </submittedName>
</protein>
<feature type="region of interest" description="Disordered" evidence="1">
    <location>
        <begin position="44"/>
        <end position="67"/>
    </location>
</feature>
<feature type="signal peptide" evidence="2">
    <location>
        <begin position="1"/>
        <end position="25"/>
    </location>
</feature>
<dbReference type="Proteomes" id="UP001567538">
    <property type="component" value="Unassembled WGS sequence"/>
</dbReference>
<evidence type="ECO:0000313" key="3">
    <source>
        <dbReference type="EMBL" id="KAL1559291.1"/>
    </source>
</evidence>
<reference evidence="3 4" key="1">
    <citation type="submission" date="2024-06" db="EMBL/GenBank/DDBJ databases">
        <title>A chromosome level genome sequence of Diviner's sage (Salvia divinorum).</title>
        <authorList>
            <person name="Ford S.A."/>
            <person name="Ro D.-K."/>
            <person name="Ness R.W."/>
            <person name="Phillips M.A."/>
        </authorList>
    </citation>
    <scope>NUCLEOTIDE SEQUENCE [LARGE SCALE GENOMIC DNA]</scope>
    <source>
        <strain evidence="3">SAF-2024a</strain>
        <tissue evidence="3">Leaf</tissue>
    </source>
</reference>
<proteinExistence type="predicted"/>
<sequence length="67" mass="7163">MDAKDATRGLILLLSLELTLYLSNSIPLPHDVDYGLRPVRAAATADDDVSSSPSPEHVVFSPGGRDE</sequence>
<keyword evidence="2" id="KW-0732">Signal</keyword>
<keyword evidence="4" id="KW-1185">Reference proteome</keyword>
<evidence type="ECO:0000313" key="4">
    <source>
        <dbReference type="Proteomes" id="UP001567538"/>
    </source>
</evidence>
<name>A0ABD1HS57_SALDI</name>
<accession>A0ABD1HS57</accession>
<evidence type="ECO:0000256" key="2">
    <source>
        <dbReference type="SAM" id="SignalP"/>
    </source>
</evidence>